<evidence type="ECO:0000313" key="2">
    <source>
        <dbReference type="Proteomes" id="UP001201549"/>
    </source>
</evidence>
<feature type="non-terminal residue" evidence="1">
    <location>
        <position position="81"/>
    </location>
</feature>
<proteinExistence type="predicted"/>
<comment type="caution">
    <text evidence="1">The sequence shown here is derived from an EMBL/GenBank/DDBJ whole genome shotgun (WGS) entry which is preliminary data.</text>
</comment>
<accession>A0ABT2FRL6</accession>
<evidence type="ECO:0000313" key="1">
    <source>
        <dbReference type="EMBL" id="MCS4558878.1"/>
    </source>
</evidence>
<organism evidence="1 2">
    <name type="scientific">Shewanella electrica</name>
    <dbReference type="NCBI Taxonomy" id="515560"/>
    <lineage>
        <taxon>Bacteria</taxon>
        <taxon>Pseudomonadati</taxon>
        <taxon>Pseudomonadota</taxon>
        <taxon>Gammaproteobacteria</taxon>
        <taxon>Alteromonadales</taxon>
        <taxon>Shewanellaceae</taxon>
        <taxon>Shewanella</taxon>
    </lineage>
</organism>
<dbReference type="RefSeq" id="WP_238898671.1">
    <property type="nucleotide sequence ID" value="NZ_JAKOGG010000351.1"/>
</dbReference>
<dbReference type="EMBL" id="JAKOGG010000351">
    <property type="protein sequence ID" value="MCS4558878.1"/>
    <property type="molecule type" value="Genomic_DNA"/>
</dbReference>
<gene>
    <name evidence="1" type="ORF">L9G74_20890</name>
</gene>
<protein>
    <submittedName>
        <fullName evidence="1">Uncharacterized protein</fullName>
    </submittedName>
</protein>
<dbReference type="Proteomes" id="UP001201549">
    <property type="component" value="Unassembled WGS sequence"/>
</dbReference>
<reference evidence="2" key="2">
    <citation type="submission" date="2023-07" db="EMBL/GenBank/DDBJ databases">
        <title>Shewanella mangrovi sp. nov., an acetaldehyde- degrading bacterium isolated from mangrove sediment.</title>
        <authorList>
            <person name="Liu Y."/>
        </authorList>
    </citation>
    <scope>NUCLEOTIDE SEQUENCE [LARGE SCALE GENOMIC DNA]</scope>
    <source>
        <strain evidence="2">C32</strain>
    </source>
</reference>
<name>A0ABT2FRL6_9GAMM</name>
<sequence>MIQQRIDMVWAREYPNQSPETPSKPSVHSATSAVRVPKFMQRTVPPANIETFSILLIHYTRRSDDDMVKYLIKCLGDARIR</sequence>
<keyword evidence="2" id="KW-1185">Reference proteome</keyword>
<reference evidence="1 2" key="1">
    <citation type="submission" date="2022-02" db="EMBL/GenBank/DDBJ databases">
        <authorList>
            <person name="Zhuang L."/>
        </authorList>
    </citation>
    <scope>NUCLEOTIDE SEQUENCE [LARGE SCALE GENOMIC DNA]</scope>
    <source>
        <strain evidence="1 2">C32</strain>
    </source>
</reference>